<evidence type="ECO:0000313" key="2">
    <source>
        <dbReference type="Proteomes" id="UP000886501"/>
    </source>
</evidence>
<evidence type="ECO:0000313" key="1">
    <source>
        <dbReference type="EMBL" id="KAF9651205.1"/>
    </source>
</evidence>
<organism evidence="1 2">
    <name type="scientific">Thelephora ganbajun</name>
    <name type="common">Ganba fungus</name>
    <dbReference type="NCBI Taxonomy" id="370292"/>
    <lineage>
        <taxon>Eukaryota</taxon>
        <taxon>Fungi</taxon>
        <taxon>Dikarya</taxon>
        <taxon>Basidiomycota</taxon>
        <taxon>Agaricomycotina</taxon>
        <taxon>Agaricomycetes</taxon>
        <taxon>Thelephorales</taxon>
        <taxon>Thelephoraceae</taxon>
        <taxon>Thelephora</taxon>
    </lineage>
</organism>
<reference evidence="1" key="2">
    <citation type="journal article" date="2020" name="Nat. Commun.">
        <title>Large-scale genome sequencing of mycorrhizal fungi provides insights into the early evolution of symbiotic traits.</title>
        <authorList>
            <person name="Miyauchi S."/>
            <person name="Kiss E."/>
            <person name="Kuo A."/>
            <person name="Drula E."/>
            <person name="Kohler A."/>
            <person name="Sanchez-Garcia M."/>
            <person name="Morin E."/>
            <person name="Andreopoulos B."/>
            <person name="Barry K.W."/>
            <person name="Bonito G."/>
            <person name="Buee M."/>
            <person name="Carver A."/>
            <person name="Chen C."/>
            <person name="Cichocki N."/>
            <person name="Clum A."/>
            <person name="Culley D."/>
            <person name="Crous P.W."/>
            <person name="Fauchery L."/>
            <person name="Girlanda M."/>
            <person name="Hayes R.D."/>
            <person name="Keri Z."/>
            <person name="LaButti K."/>
            <person name="Lipzen A."/>
            <person name="Lombard V."/>
            <person name="Magnuson J."/>
            <person name="Maillard F."/>
            <person name="Murat C."/>
            <person name="Nolan M."/>
            <person name="Ohm R.A."/>
            <person name="Pangilinan J."/>
            <person name="Pereira M.F."/>
            <person name="Perotto S."/>
            <person name="Peter M."/>
            <person name="Pfister S."/>
            <person name="Riley R."/>
            <person name="Sitrit Y."/>
            <person name="Stielow J.B."/>
            <person name="Szollosi G."/>
            <person name="Zifcakova L."/>
            <person name="Stursova M."/>
            <person name="Spatafora J.W."/>
            <person name="Tedersoo L."/>
            <person name="Vaario L.M."/>
            <person name="Yamada A."/>
            <person name="Yan M."/>
            <person name="Wang P."/>
            <person name="Xu J."/>
            <person name="Bruns T."/>
            <person name="Baldrian P."/>
            <person name="Vilgalys R."/>
            <person name="Dunand C."/>
            <person name="Henrissat B."/>
            <person name="Grigoriev I.V."/>
            <person name="Hibbett D."/>
            <person name="Nagy L.G."/>
            <person name="Martin F.M."/>
        </authorList>
    </citation>
    <scope>NUCLEOTIDE SEQUENCE</scope>
    <source>
        <strain evidence="1">P2</strain>
    </source>
</reference>
<name>A0ACB6ZN57_THEGA</name>
<accession>A0ACB6ZN57</accession>
<dbReference type="EMBL" id="MU117977">
    <property type="protein sequence ID" value="KAF9651205.1"/>
    <property type="molecule type" value="Genomic_DNA"/>
</dbReference>
<dbReference type="Proteomes" id="UP000886501">
    <property type="component" value="Unassembled WGS sequence"/>
</dbReference>
<protein>
    <submittedName>
        <fullName evidence="1">Uncharacterized protein</fullName>
    </submittedName>
</protein>
<comment type="caution">
    <text evidence="1">The sequence shown here is derived from an EMBL/GenBank/DDBJ whole genome shotgun (WGS) entry which is preliminary data.</text>
</comment>
<proteinExistence type="predicted"/>
<sequence length="151" mass="17181">MLELHVRPAPITSSNWLKASVRYRYPTSCRVHASYRRAHREQYWYAWCELKFGKEDVRSATWIPWPVSSPRYSIMLCNLIPHIRLCFTASRPSRSSSSSTYPVLLTSHSLPQIPGYKFGGCILIMSPPPPPLENGFATLPWKLLVSGSPSC</sequence>
<gene>
    <name evidence="1" type="ORF">BDM02DRAFT_900090</name>
</gene>
<reference evidence="1" key="1">
    <citation type="submission" date="2019-10" db="EMBL/GenBank/DDBJ databases">
        <authorList>
            <consortium name="DOE Joint Genome Institute"/>
            <person name="Kuo A."/>
            <person name="Miyauchi S."/>
            <person name="Kiss E."/>
            <person name="Drula E."/>
            <person name="Kohler A."/>
            <person name="Sanchez-Garcia M."/>
            <person name="Andreopoulos B."/>
            <person name="Barry K.W."/>
            <person name="Bonito G."/>
            <person name="Buee M."/>
            <person name="Carver A."/>
            <person name="Chen C."/>
            <person name="Cichocki N."/>
            <person name="Clum A."/>
            <person name="Culley D."/>
            <person name="Crous P.W."/>
            <person name="Fauchery L."/>
            <person name="Girlanda M."/>
            <person name="Hayes R."/>
            <person name="Keri Z."/>
            <person name="Labutti K."/>
            <person name="Lipzen A."/>
            <person name="Lombard V."/>
            <person name="Magnuson J."/>
            <person name="Maillard F."/>
            <person name="Morin E."/>
            <person name="Murat C."/>
            <person name="Nolan M."/>
            <person name="Ohm R."/>
            <person name="Pangilinan J."/>
            <person name="Pereira M."/>
            <person name="Perotto S."/>
            <person name="Peter M."/>
            <person name="Riley R."/>
            <person name="Sitrit Y."/>
            <person name="Stielow B."/>
            <person name="Szollosi G."/>
            <person name="Zifcakova L."/>
            <person name="Stursova M."/>
            <person name="Spatafora J.W."/>
            <person name="Tedersoo L."/>
            <person name="Vaario L.-M."/>
            <person name="Yamada A."/>
            <person name="Yan M."/>
            <person name="Wang P."/>
            <person name="Xu J."/>
            <person name="Bruns T."/>
            <person name="Baldrian P."/>
            <person name="Vilgalys R."/>
            <person name="Henrissat B."/>
            <person name="Grigoriev I.V."/>
            <person name="Hibbett D."/>
            <person name="Nagy L.G."/>
            <person name="Martin F.M."/>
        </authorList>
    </citation>
    <scope>NUCLEOTIDE SEQUENCE</scope>
    <source>
        <strain evidence="1">P2</strain>
    </source>
</reference>
<keyword evidence="2" id="KW-1185">Reference proteome</keyword>